<dbReference type="EMBL" id="KI669462">
    <property type="protein sequence ID" value="OCF58199.1"/>
    <property type="molecule type" value="Genomic_DNA"/>
</dbReference>
<keyword evidence="3" id="KW-1185">Reference proteome</keyword>
<dbReference type="Proteomes" id="UP000092583">
    <property type="component" value="Unassembled WGS sequence"/>
</dbReference>
<reference evidence="3" key="2">
    <citation type="submission" date="2013-12" db="EMBL/GenBank/DDBJ databases">
        <title>Evolution of pathogenesis and genome organization in the Tremellales.</title>
        <authorList>
            <person name="Cuomo C."/>
            <person name="Litvintseva A."/>
            <person name="Heitman J."/>
            <person name="Chen Y."/>
            <person name="Sun S."/>
            <person name="Springer D."/>
            <person name="Dromer F."/>
            <person name="Young S."/>
            <person name="Zeng Q."/>
            <person name="Chapman S."/>
            <person name="Gujja S."/>
            <person name="Saif S."/>
            <person name="Birren B."/>
        </authorList>
    </citation>
    <scope>NUCLEOTIDE SEQUENCE [LARGE SCALE GENOMIC DNA]</scope>
    <source>
        <strain evidence="3">CBS 10435</strain>
    </source>
</reference>
<evidence type="ECO:0000313" key="3">
    <source>
        <dbReference type="Proteomes" id="UP000092583"/>
    </source>
</evidence>
<organism evidence="2 3">
    <name type="scientific">Kwoniella mangroviensis CBS 10435</name>
    <dbReference type="NCBI Taxonomy" id="1331196"/>
    <lineage>
        <taxon>Eukaryota</taxon>
        <taxon>Fungi</taxon>
        <taxon>Dikarya</taxon>
        <taxon>Basidiomycota</taxon>
        <taxon>Agaricomycotina</taxon>
        <taxon>Tremellomycetes</taxon>
        <taxon>Tremellales</taxon>
        <taxon>Cryptococcaceae</taxon>
        <taxon>Kwoniella</taxon>
    </lineage>
</organism>
<feature type="region of interest" description="Disordered" evidence="1">
    <location>
        <begin position="1"/>
        <end position="34"/>
    </location>
</feature>
<dbReference type="AlphaFoldDB" id="A0A1B9IRM5"/>
<evidence type="ECO:0000313" key="2">
    <source>
        <dbReference type="EMBL" id="OCF58199.1"/>
    </source>
</evidence>
<evidence type="ECO:0000256" key="1">
    <source>
        <dbReference type="SAM" id="MobiDB-lite"/>
    </source>
</evidence>
<proteinExistence type="predicted"/>
<name>A0A1B9IRM5_9TREE</name>
<protein>
    <submittedName>
        <fullName evidence="2">Uncharacterized protein</fullName>
    </submittedName>
</protein>
<gene>
    <name evidence="2" type="ORF">L486_04229</name>
</gene>
<accession>A0A1B9IRM5</accession>
<reference evidence="2 3" key="1">
    <citation type="submission" date="2013-07" db="EMBL/GenBank/DDBJ databases">
        <title>The Genome Sequence of Kwoniella mangroviensis CBS10435.</title>
        <authorList>
            <consortium name="The Broad Institute Genome Sequencing Platform"/>
            <person name="Cuomo C."/>
            <person name="Litvintseva A."/>
            <person name="Chen Y."/>
            <person name="Heitman J."/>
            <person name="Sun S."/>
            <person name="Springer D."/>
            <person name="Dromer F."/>
            <person name="Young S.K."/>
            <person name="Zeng Q."/>
            <person name="Gargeya S."/>
            <person name="Fitzgerald M."/>
            <person name="Abouelleil A."/>
            <person name="Alvarado L."/>
            <person name="Berlin A.M."/>
            <person name="Chapman S.B."/>
            <person name="Dewar J."/>
            <person name="Goldberg J."/>
            <person name="Griggs A."/>
            <person name="Gujja S."/>
            <person name="Hansen M."/>
            <person name="Howarth C."/>
            <person name="Imamovic A."/>
            <person name="Larimer J."/>
            <person name="McCowan C."/>
            <person name="Murphy C."/>
            <person name="Pearson M."/>
            <person name="Priest M."/>
            <person name="Roberts A."/>
            <person name="Saif S."/>
            <person name="Shea T."/>
            <person name="Sykes S."/>
            <person name="Wortman J."/>
            <person name="Nusbaum C."/>
            <person name="Birren B."/>
        </authorList>
    </citation>
    <scope>NUCLEOTIDE SEQUENCE [LARGE SCALE GENOMIC DNA]</scope>
    <source>
        <strain evidence="2 3">CBS 10435</strain>
    </source>
</reference>
<sequence length="219" mass="24158">MPSLDPSDLASLLSQPSSSTPLTSYLQSLSSTSPLPVPEIKSYPDTIYHNYYPLGLSLAFHPIKGLDSIDIYNSSPHPQPKRANQKPSPVYSSPPEITLHFPTDSVSLPPKKEGEKPLSIPRSTTFKLLPNSTGRDFVSHLGEPTRKGSGGWTGLWLEWSSVELKAKEGEVTVGLMVELRDPGANELLTEEGRKKGMGGVWERASRWEWSNIKFFKVGQ</sequence>
<dbReference type="OrthoDB" id="2224399at2759"/>
<feature type="region of interest" description="Disordered" evidence="1">
    <location>
        <begin position="71"/>
        <end position="119"/>
    </location>
</feature>